<keyword evidence="1" id="KW-0812">Transmembrane</keyword>
<feature type="transmembrane region" description="Helical" evidence="1">
    <location>
        <begin position="272"/>
        <end position="290"/>
    </location>
</feature>
<dbReference type="GO" id="GO:0016787">
    <property type="term" value="F:hydrolase activity"/>
    <property type="evidence" value="ECO:0007669"/>
    <property type="project" value="UniProtKB-KW"/>
</dbReference>
<keyword evidence="4" id="KW-0012">Acyltransferase</keyword>
<evidence type="ECO:0000259" key="2">
    <source>
        <dbReference type="Pfam" id="PF01757"/>
    </source>
</evidence>
<gene>
    <name evidence="4" type="ORF">SAMN05660657_00707</name>
</gene>
<dbReference type="PANTHER" id="PTHR23028:SF53">
    <property type="entry name" value="ACYL_TRANSF_3 DOMAIN-CONTAINING PROTEIN"/>
    <property type="match status" value="1"/>
</dbReference>
<proteinExistence type="predicted"/>
<dbReference type="STRING" id="1296565.SAMN05660657_00707"/>
<dbReference type="GO" id="GO:0016747">
    <property type="term" value="F:acyltransferase activity, transferring groups other than amino-acyl groups"/>
    <property type="evidence" value="ECO:0007669"/>
    <property type="project" value="InterPro"/>
</dbReference>
<dbReference type="EMBL" id="FPBA01000002">
    <property type="protein sequence ID" value="SFT42624.1"/>
    <property type="molecule type" value="Genomic_DNA"/>
</dbReference>
<dbReference type="Proteomes" id="UP000199546">
    <property type="component" value="Unassembled WGS sequence"/>
</dbReference>
<feature type="transmembrane region" description="Helical" evidence="1">
    <location>
        <begin position="87"/>
        <end position="107"/>
    </location>
</feature>
<feature type="transmembrane region" description="Helical" evidence="1">
    <location>
        <begin position="45"/>
        <end position="66"/>
    </location>
</feature>
<dbReference type="Pfam" id="PF01757">
    <property type="entry name" value="Acyl_transf_3"/>
    <property type="match status" value="1"/>
</dbReference>
<reference evidence="5" key="1">
    <citation type="submission" date="2016-10" db="EMBL/GenBank/DDBJ databases">
        <authorList>
            <person name="Varghese N."/>
            <person name="Submissions S."/>
        </authorList>
    </citation>
    <scope>NUCLEOTIDE SEQUENCE [LARGE SCALE GENOMIC DNA]</scope>
    <source>
        <strain evidence="5">DSM 46136</strain>
    </source>
</reference>
<feature type="domain" description="SGNH" evidence="3">
    <location>
        <begin position="466"/>
        <end position="690"/>
    </location>
</feature>
<dbReference type="AlphaFoldDB" id="A0A1I6XXT4"/>
<dbReference type="Pfam" id="PF19040">
    <property type="entry name" value="SGNH"/>
    <property type="match status" value="1"/>
</dbReference>
<keyword evidence="5" id="KW-1185">Reference proteome</keyword>
<feature type="transmembrane region" description="Helical" evidence="1">
    <location>
        <begin position="343"/>
        <end position="360"/>
    </location>
</feature>
<feature type="transmembrane region" description="Helical" evidence="1">
    <location>
        <begin position="302"/>
        <end position="323"/>
    </location>
</feature>
<keyword evidence="4" id="KW-0808">Transferase</keyword>
<dbReference type="GO" id="GO:0016020">
    <property type="term" value="C:membrane"/>
    <property type="evidence" value="ECO:0007669"/>
    <property type="project" value="TreeGrafter"/>
</dbReference>
<keyword evidence="4" id="KW-0378">Hydrolase</keyword>
<evidence type="ECO:0000313" key="5">
    <source>
        <dbReference type="Proteomes" id="UP000199546"/>
    </source>
</evidence>
<name>A0A1I6XXT4_9ACTN</name>
<protein>
    <submittedName>
        <fullName evidence="4">Peptidoglycan/LPS O-acetylase OafA/YrhL, contains acyltransferase and SGNH-hydrolase domains</fullName>
    </submittedName>
</protein>
<dbReference type="PANTHER" id="PTHR23028">
    <property type="entry name" value="ACETYLTRANSFERASE"/>
    <property type="match status" value="1"/>
</dbReference>
<evidence type="ECO:0000256" key="1">
    <source>
        <dbReference type="SAM" id="Phobius"/>
    </source>
</evidence>
<feature type="transmembrane region" description="Helical" evidence="1">
    <location>
        <begin position="372"/>
        <end position="393"/>
    </location>
</feature>
<dbReference type="RefSeq" id="WP_175551405.1">
    <property type="nucleotide sequence ID" value="NZ_FPBA01000002.1"/>
</dbReference>
<dbReference type="GO" id="GO:0009103">
    <property type="term" value="P:lipopolysaccharide biosynthetic process"/>
    <property type="evidence" value="ECO:0007669"/>
    <property type="project" value="TreeGrafter"/>
</dbReference>
<dbReference type="InterPro" id="IPR043968">
    <property type="entry name" value="SGNH"/>
</dbReference>
<sequence length="695" mass="74714">MLSLRAPEAPALPRERTFLPEVQALRALAVLLVVVYHLWPNRLTGGYVGVDVFFVISGFLITSHLRREVERTGTLSLRAFYARRARRLLPAALLVLLVTALASGLLLPVSRWAATAGDVLASTFYAQNWALAGRAVDYSASQDAASVVQHYWSLSVEEQFYAVWPLLVLFLVWLAGRTRPGRSLLLPGIAVVTVASLAWSVYWTATEPAAAYFQTPTRVWELGVGAVLALALTGRRLATWLRAGTAAPLVLRWAGFAAITVAAVTLSSSSPFPGYLALLPVLGTAAVIAAGDTGPRDPSSRLVSFAPTQFVGDVSYAVYLWHWPLIVLAPFALARPLTTVDKIAVLAASLVLAWLTRRLVEQPALQWRRLRRPLVVGVSTVAAMALVAGVAGWQYHRVAMAEADARDALAAAQDDPCFGAGSLAPGATGCGDVYGPPASLTLTDDDQPWFIDPACRLTEGGRSDTDLDVTTCRFGSEPPTRRVALVGDSHAEHWRGAVHEVARRQNWELVEILRGACPVTEARVLAFQGADTDTDGCARWGGEVTDWLTSHDVDAVVTSSFTTAFTFDGADSLEAGVQGFQATWSTWLEAGLEVDVLRDVPTTGLPHVPECLQAHPGDPLACSRPRADAVVPDAATLAVERTPAPGLHLVDLTDLFCDETTCYTAIGGAVVYWDANHLTAQYSRSLAPFLLEELV</sequence>
<feature type="transmembrane region" description="Helical" evidence="1">
    <location>
        <begin position="159"/>
        <end position="176"/>
    </location>
</feature>
<keyword evidence="1" id="KW-1133">Transmembrane helix</keyword>
<evidence type="ECO:0000259" key="3">
    <source>
        <dbReference type="Pfam" id="PF19040"/>
    </source>
</evidence>
<feature type="transmembrane region" description="Helical" evidence="1">
    <location>
        <begin position="183"/>
        <end position="205"/>
    </location>
</feature>
<dbReference type="InterPro" id="IPR002656">
    <property type="entry name" value="Acyl_transf_3_dom"/>
</dbReference>
<accession>A0A1I6XXT4</accession>
<keyword evidence="1" id="KW-0472">Membrane</keyword>
<evidence type="ECO:0000313" key="4">
    <source>
        <dbReference type="EMBL" id="SFT42624.1"/>
    </source>
</evidence>
<dbReference type="InterPro" id="IPR050879">
    <property type="entry name" value="Acyltransferase_3"/>
</dbReference>
<feature type="transmembrane region" description="Helical" evidence="1">
    <location>
        <begin position="217"/>
        <end position="234"/>
    </location>
</feature>
<feature type="transmembrane region" description="Helical" evidence="1">
    <location>
        <begin position="246"/>
        <end position="266"/>
    </location>
</feature>
<organism evidence="4 5">
    <name type="scientific">Geodermatophilus amargosae</name>
    <dbReference type="NCBI Taxonomy" id="1296565"/>
    <lineage>
        <taxon>Bacteria</taxon>
        <taxon>Bacillati</taxon>
        <taxon>Actinomycetota</taxon>
        <taxon>Actinomycetes</taxon>
        <taxon>Geodermatophilales</taxon>
        <taxon>Geodermatophilaceae</taxon>
        <taxon>Geodermatophilus</taxon>
    </lineage>
</organism>
<feature type="domain" description="Acyltransferase 3" evidence="2">
    <location>
        <begin position="21"/>
        <end position="356"/>
    </location>
</feature>